<evidence type="ECO:0000256" key="3">
    <source>
        <dbReference type="ARBA" id="ARBA00008684"/>
    </source>
</evidence>
<evidence type="ECO:0000313" key="24">
    <source>
        <dbReference type="EMBL" id="CAL4910128.1"/>
    </source>
</evidence>
<dbReference type="FunFam" id="3.30.200.20:FF:000015">
    <property type="entry name" value="Somatic embryogenesis receptor kinase 1"/>
    <property type="match status" value="1"/>
</dbReference>
<dbReference type="GO" id="GO:0005886">
    <property type="term" value="C:plasma membrane"/>
    <property type="evidence" value="ECO:0007669"/>
    <property type="project" value="UniProtKB-SubCell"/>
</dbReference>
<evidence type="ECO:0000256" key="13">
    <source>
        <dbReference type="ARBA" id="ARBA00022777"/>
    </source>
</evidence>
<evidence type="ECO:0000256" key="22">
    <source>
        <dbReference type="SAM" id="Phobius"/>
    </source>
</evidence>
<keyword evidence="12 21" id="KW-0547">Nucleotide-binding</keyword>
<gene>
    <name evidence="24" type="ORF">URODEC1_LOCUS14171</name>
</gene>
<dbReference type="FunFam" id="3.80.10.10:FF:000101">
    <property type="entry name" value="LRR receptor-like serine/threonine-protein kinase ERECTA"/>
    <property type="match status" value="1"/>
</dbReference>
<dbReference type="AlphaFoldDB" id="A0ABC8WI15"/>
<dbReference type="Gene3D" id="3.30.200.20">
    <property type="entry name" value="Phosphorylase Kinase, domain 1"/>
    <property type="match status" value="1"/>
</dbReference>
<dbReference type="Gene3D" id="1.10.510.10">
    <property type="entry name" value="Transferase(Phosphotransferase) domain 1"/>
    <property type="match status" value="1"/>
</dbReference>
<dbReference type="GO" id="GO:0005524">
    <property type="term" value="F:ATP binding"/>
    <property type="evidence" value="ECO:0007669"/>
    <property type="project" value="UniProtKB-UniRule"/>
</dbReference>
<dbReference type="FunFam" id="1.10.510.10:FF:000016">
    <property type="entry name" value="Somatic embryogenesis receptor-like kinase 1"/>
    <property type="match status" value="1"/>
</dbReference>
<evidence type="ECO:0000256" key="2">
    <source>
        <dbReference type="ARBA" id="ARBA00004479"/>
    </source>
</evidence>
<dbReference type="PROSITE" id="PS00108">
    <property type="entry name" value="PROTEIN_KINASE_ST"/>
    <property type="match status" value="1"/>
</dbReference>
<feature type="domain" description="Protein kinase" evidence="23">
    <location>
        <begin position="322"/>
        <end position="606"/>
    </location>
</feature>
<evidence type="ECO:0000256" key="5">
    <source>
        <dbReference type="ARBA" id="ARBA00022475"/>
    </source>
</evidence>
<dbReference type="InterPro" id="IPR013210">
    <property type="entry name" value="LRR_N_plant-typ"/>
</dbReference>
<dbReference type="PANTHER" id="PTHR48006">
    <property type="entry name" value="LEUCINE-RICH REPEAT-CONTAINING PROTEIN DDB_G0281931-RELATED"/>
    <property type="match status" value="1"/>
</dbReference>
<dbReference type="Pfam" id="PF08263">
    <property type="entry name" value="LRRNT_2"/>
    <property type="match status" value="1"/>
</dbReference>
<dbReference type="EMBL" id="OZ075122">
    <property type="protein sequence ID" value="CAL4910128.1"/>
    <property type="molecule type" value="Genomic_DNA"/>
</dbReference>
<keyword evidence="8" id="KW-0808">Transferase</keyword>
<protein>
    <recommendedName>
        <fullName evidence="4">non-specific serine/threonine protein kinase</fullName>
        <ecNumber evidence="4">2.7.11.1</ecNumber>
    </recommendedName>
</protein>
<dbReference type="GO" id="GO:0009742">
    <property type="term" value="P:brassinosteroid mediated signaling pathway"/>
    <property type="evidence" value="ECO:0007669"/>
    <property type="project" value="UniProtKB-ARBA"/>
</dbReference>
<dbReference type="SUPFAM" id="SSF52058">
    <property type="entry name" value="L domain-like"/>
    <property type="match status" value="1"/>
</dbReference>
<evidence type="ECO:0000256" key="21">
    <source>
        <dbReference type="PROSITE-ProRule" id="PRU10141"/>
    </source>
</evidence>
<comment type="subcellular location">
    <subcellularLocation>
        <location evidence="1">Cell membrane</location>
        <topology evidence="1">Single-pass membrane protein</topology>
    </subcellularLocation>
    <subcellularLocation>
        <location evidence="2">Membrane</location>
        <topology evidence="2">Single-pass type I membrane protein</topology>
    </subcellularLocation>
</comment>
<dbReference type="InterPro" id="IPR001245">
    <property type="entry name" value="Ser-Thr/Tyr_kinase_cat_dom"/>
</dbReference>
<dbReference type="EC" id="2.7.11.1" evidence="4"/>
<evidence type="ECO:0000256" key="14">
    <source>
        <dbReference type="ARBA" id="ARBA00022840"/>
    </source>
</evidence>
<dbReference type="Pfam" id="PF07714">
    <property type="entry name" value="PK_Tyr_Ser-Thr"/>
    <property type="match status" value="1"/>
</dbReference>
<comment type="similarity">
    <text evidence="3">Belongs to the protein kinase superfamily. Ser/Thr protein kinase family.</text>
</comment>
<dbReference type="Pfam" id="PF13855">
    <property type="entry name" value="LRR_8"/>
    <property type="match status" value="1"/>
</dbReference>
<keyword evidence="13" id="KW-0418">Kinase</keyword>
<keyword evidence="16 22" id="KW-0472">Membrane</keyword>
<sequence length="645" mass="70814">MGGRGASGAARAVAAVVGVVVAAAAVLFSSPAAAGGLGREAAALVAIRAALHDPGLVLRDWDPKSGDPCRWNMVTCYGGHVQELSMTRQNLSGTLSPAIGRLRSLRYLSLHHNAISGPIPETIGRMKLLRALDLSNNQFSGSIPSTLGNLVDLYYLKLNNNSLSGSVPDSLATSPMIITLDISFNNLSGPQPTFLAWNVFLDGNPMLSDINCEGSEPTEVGTPLHGGRSCSESLALPVVGQEDMKKDDSQIMGKKITILAIWIAIAFILLAALVAGAVILIWHWRGRQRVFAVADVKPGQEISLGHLKHYKFKELRNATNNFSRRNILGEGGYGIVYKGDLPDGTPVAVKRLKDHDSVVGDDQFHTEVEVISLAVHRNLLHLIGFCLANNERLLVYPYMPNGTVASKLKECVNGEPALDWPRRRRIALGASRGLLYLHEQCDPKIIHRDIKASNVLLDEYLEAIVADFGLAKLVDHWMSHVVTTVRGTVGRIPPEYFMSGHASEKTDVFCFGLLLIELITGRDTLELHENEYQKGGILEWAKDLLEQNQLSSFADKRLQNNYDSAELEEMVQIALLCTMYSHKYRPRMSEVVMMLEQGDGVAEKWEALKNVNEPDPDESVYRAIIYQEDQSNSVELQAIELSGPR</sequence>
<evidence type="ECO:0000256" key="7">
    <source>
        <dbReference type="ARBA" id="ARBA00022614"/>
    </source>
</evidence>
<keyword evidence="11" id="KW-0677">Repeat</keyword>
<dbReference type="InterPro" id="IPR008271">
    <property type="entry name" value="Ser/Thr_kinase_AS"/>
</dbReference>
<name>A0ABC8WI15_9POAL</name>
<evidence type="ECO:0000256" key="10">
    <source>
        <dbReference type="ARBA" id="ARBA00022729"/>
    </source>
</evidence>
<dbReference type="SUPFAM" id="SSF56112">
    <property type="entry name" value="Protein kinase-like (PK-like)"/>
    <property type="match status" value="1"/>
</dbReference>
<comment type="catalytic activity">
    <reaction evidence="20">
        <text>L-seryl-[protein] + ATP = O-phospho-L-seryl-[protein] + ADP + H(+)</text>
        <dbReference type="Rhea" id="RHEA:17989"/>
        <dbReference type="Rhea" id="RHEA-COMP:9863"/>
        <dbReference type="Rhea" id="RHEA-COMP:11604"/>
        <dbReference type="ChEBI" id="CHEBI:15378"/>
        <dbReference type="ChEBI" id="CHEBI:29999"/>
        <dbReference type="ChEBI" id="CHEBI:30616"/>
        <dbReference type="ChEBI" id="CHEBI:83421"/>
        <dbReference type="ChEBI" id="CHEBI:456216"/>
        <dbReference type="EC" id="2.7.11.1"/>
    </reaction>
</comment>
<dbReference type="GO" id="GO:0004674">
    <property type="term" value="F:protein serine/threonine kinase activity"/>
    <property type="evidence" value="ECO:0007669"/>
    <property type="project" value="UniProtKB-KW"/>
</dbReference>
<evidence type="ECO:0000256" key="19">
    <source>
        <dbReference type="ARBA" id="ARBA00047899"/>
    </source>
</evidence>
<evidence type="ECO:0000256" key="8">
    <source>
        <dbReference type="ARBA" id="ARBA00022679"/>
    </source>
</evidence>
<keyword evidence="25" id="KW-1185">Reference proteome</keyword>
<evidence type="ECO:0000256" key="18">
    <source>
        <dbReference type="ARBA" id="ARBA00023180"/>
    </source>
</evidence>
<dbReference type="Proteomes" id="UP001497457">
    <property type="component" value="Chromosome 12b"/>
</dbReference>
<evidence type="ECO:0000256" key="9">
    <source>
        <dbReference type="ARBA" id="ARBA00022692"/>
    </source>
</evidence>
<evidence type="ECO:0000256" key="11">
    <source>
        <dbReference type="ARBA" id="ARBA00022737"/>
    </source>
</evidence>
<feature type="transmembrane region" description="Helical" evidence="22">
    <location>
        <begin position="259"/>
        <end position="282"/>
    </location>
</feature>
<evidence type="ECO:0000256" key="12">
    <source>
        <dbReference type="ARBA" id="ARBA00022741"/>
    </source>
</evidence>
<keyword evidence="17" id="KW-0675">Receptor</keyword>
<evidence type="ECO:0000256" key="4">
    <source>
        <dbReference type="ARBA" id="ARBA00012513"/>
    </source>
</evidence>
<dbReference type="SMART" id="SM00220">
    <property type="entry name" value="S_TKc"/>
    <property type="match status" value="1"/>
</dbReference>
<dbReference type="InterPro" id="IPR011009">
    <property type="entry name" value="Kinase-like_dom_sf"/>
</dbReference>
<proteinExistence type="inferred from homology"/>
<accession>A0ABC8WI15</accession>
<dbReference type="PROSITE" id="PS00107">
    <property type="entry name" value="PROTEIN_KINASE_ATP"/>
    <property type="match status" value="1"/>
</dbReference>
<feature type="binding site" evidence="21">
    <location>
        <position position="350"/>
    </location>
    <ligand>
        <name>ATP</name>
        <dbReference type="ChEBI" id="CHEBI:30616"/>
    </ligand>
</feature>
<keyword evidence="7" id="KW-0433">Leucine-rich repeat</keyword>
<keyword evidence="15 22" id="KW-1133">Transmembrane helix</keyword>
<dbReference type="InterPro" id="IPR032675">
    <property type="entry name" value="LRR_dom_sf"/>
</dbReference>
<dbReference type="InterPro" id="IPR001611">
    <property type="entry name" value="Leu-rich_rpt"/>
</dbReference>
<keyword evidence="18" id="KW-0325">Glycoprotein</keyword>
<keyword evidence="10" id="KW-0732">Signal</keyword>
<organism evidence="24 25">
    <name type="scientific">Urochloa decumbens</name>
    <dbReference type="NCBI Taxonomy" id="240449"/>
    <lineage>
        <taxon>Eukaryota</taxon>
        <taxon>Viridiplantae</taxon>
        <taxon>Streptophyta</taxon>
        <taxon>Embryophyta</taxon>
        <taxon>Tracheophyta</taxon>
        <taxon>Spermatophyta</taxon>
        <taxon>Magnoliopsida</taxon>
        <taxon>Liliopsida</taxon>
        <taxon>Poales</taxon>
        <taxon>Poaceae</taxon>
        <taxon>PACMAD clade</taxon>
        <taxon>Panicoideae</taxon>
        <taxon>Panicodae</taxon>
        <taxon>Paniceae</taxon>
        <taxon>Melinidinae</taxon>
        <taxon>Urochloa</taxon>
    </lineage>
</organism>
<dbReference type="PROSITE" id="PS50011">
    <property type="entry name" value="PROTEIN_KINASE_DOM"/>
    <property type="match status" value="1"/>
</dbReference>
<evidence type="ECO:0000256" key="20">
    <source>
        <dbReference type="ARBA" id="ARBA00048679"/>
    </source>
</evidence>
<evidence type="ECO:0000256" key="1">
    <source>
        <dbReference type="ARBA" id="ARBA00004162"/>
    </source>
</evidence>
<keyword evidence="5" id="KW-1003">Cell membrane</keyword>
<evidence type="ECO:0000256" key="6">
    <source>
        <dbReference type="ARBA" id="ARBA00022527"/>
    </source>
</evidence>
<evidence type="ECO:0000313" key="25">
    <source>
        <dbReference type="Proteomes" id="UP001497457"/>
    </source>
</evidence>
<keyword evidence="9 22" id="KW-0812">Transmembrane</keyword>
<dbReference type="Pfam" id="PF00560">
    <property type="entry name" value="LRR_1"/>
    <property type="match status" value="1"/>
</dbReference>
<comment type="catalytic activity">
    <reaction evidence="19">
        <text>L-threonyl-[protein] + ATP = O-phospho-L-threonyl-[protein] + ADP + H(+)</text>
        <dbReference type="Rhea" id="RHEA:46608"/>
        <dbReference type="Rhea" id="RHEA-COMP:11060"/>
        <dbReference type="Rhea" id="RHEA-COMP:11605"/>
        <dbReference type="ChEBI" id="CHEBI:15378"/>
        <dbReference type="ChEBI" id="CHEBI:30013"/>
        <dbReference type="ChEBI" id="CHEBI:30616"/>
        <dbReference type="ChEBI" id="CHEBI:61977"/>
        <dbReference type="ChEBI" id="CHEBI:456216"/>
        <dbReference type="EC" id="2.7.11.1"/>
    </reaction>
</comment>
<evidence type="ECO:0000256" key="16">
    <source>
        <dbReference type="ARBA" id="ARBA00023136"/>
    </source>
</evidence>
<dbReference type="InterPro" id="IPR000719">
    <property type="entry name" value="Prot_kinase_dom"/>
</dbReference>
<dbReference type="InterPro" id="IPR051824">
    <property type="entry name" value="LRR_Rcpt-Like_S/T_Kinase"/>
</dbReference>
<dbReference type="Gene3D" id="3.80.10.10">
    <property type="entry name" value="Ribonuclease Inhibitor"/>
    <property type="match status" value="1"/>
</dbReference>
<keyword evidence="14 21" id="KW-0067">ATP-binding</keyword>
<evidence type="ECO:0000256" key="17">
    <source>
        <dbReference type="ARBA" id="ARBA00023170"/>
    </source>
</evidence>
<reference evidence="24" key="1">
    <citation type="submission" date="2024-10" db="EMBL/GenBank/DDBJ databases">
        <authorList>
            <person name="Ryan C."/>
        </authorList>
    </citation>
    <scope>NUCLEOTIDE SEQUENCE [LARGE SCALE GENOMIC DNA]</scope>
</reference>
<dbReference type="InterPro" id="IPR017441">
    <property type="entry name" value="Protein_kinase_ATP_BS"/>
</dbReference>
<evidence type="ECO:0000256" key="15">
    <source>
        <dbReference type="ARBA" id="ARBA00022989"/>
    </source>
</evidence>
<keyword evidence="6" id="KW-0723">Serine/threonine-protein kinase</keyword>
<evidence type="ECO:0000259" key="23">
    <source>
        <dbReference type="PROSITE" id="PS50011"/>
    </source>
</evidence>
<dbReference type="PANTHER" id="PTHR48006:SF90">
    <property type="entry name" value="PROTEIN KINASE DOMAIN-CONTAINING PROTEIN"/>
    <property type="match status" value="1"/>
</dbReference>